<dbReference type="EMBL" id="FR872582">
    <property type="protein sequence ID" value="CCB90224.1"/>
    <property type="molecule type" value="Genomic_DNA"/>
</dbReference>
<name>F8L4H3_SIMNZ</name>
<keyword evidence="3" id="KW-1185">Reference proteome</keyword>
<reference key="1">
    <citation type="journal article" date="2011" name="Mol. Biol. Evol.">
        <title>Unity in variety -- the pan-genome of the Chlamydiae.</title>
        <authorList>
            <person name="Collingro A."/>
            <person name="Tischler P."/>
            <person name="Weinmaier T."/>
            <person name="Penz T."/>
            <person name="Heinz E."/>
            <person name="Brunham R.C."/>
            <person name="Read T.D."/>
            <person name="Bavoil P.M."/>
            <person name="Sachse K."/>
            <person name="Kahane S."/>
            <person name="Friedman M.G."/>
            <person name="Rattei T."/>
            <person name="Myers G.S.A."/>
            <person name="Horn M."/>
        </authorList>
    </citation>
    <scope>NUCLEOTIDE SEQUENCE</scope>
    <source>
        <strain>Z</strain>
    </source>
</reference>
<organism evidence="2 3">
    <name type="scientific">Simkania negevensis (strain ATCC VR-1471 / DSM 27360 / Z)</name>
    <dbReference type="NCBI Taxonomy" id="331113"/>
    <lineage>
        <taxon>Bacteria</taxon>
        <taxon>Pseudomonadati</taxon>
        <taxon>Chlamydiota</taxon>
        <taxon>Chlamydiia</taxon>
        <taxon>Parachlamydiales</taxon>
        <taxon>Simkaniaceae</taxon>
        <taxon>Simkania</taxon>
    </lineage>
</organism>
<gene>
    <name evidence="2" type="ordered locus">SNE_A23470</name>
</gene>
<protein>
    <submittedName>
        <fullName evidence="2">Uncharacterized protein</fullName>
    </submittedName>
</protein>
<feature type="region of interest" description="Disordered" evidence="1">
    <location>
        <begin position="393"/>
        <end position="459"/>
    </location>
</feature>
<dbReference type="HOGENOM" id="CLU_436071_0_0_0"/>
<dbReference type="RefSeq" id="WP_013944689.1">
    <property type="nucleotide sequence ID" value="NC_015713.1"/>
</dbReference>
<sequence>MSVTNINNLTQNVIQVQTNSNAFHLDAKLELKQGPGPLPAAFEVYSTLLESHILPLRDESSLKSMQTLWIRLGLLYKDHPLNLKTSIWIRSSLKDTPKEYAERLQKIMTIFYTVKDFLRTQMDKYNYLSKTEELVVSLKTEHGIDIIDLPGFGGSTIWSFPPEMTAEECALLIAFTSFKAKRSSTICDTSRGAGFYGVVGDKPEAAILFLQRFLTHSDLKVQKLAQALIRQTQGDQLAKDTRNLPYCALSKEREEKFRFSWDSDIRQFFPSLKTVEETNDKFLKRFEGLSVFHYEGSVRPKEFEDWAQSLERLSQEVEQFSSLYGFFSKELSRIFASFPKKEKRDLLSLKKIYGEQTFLPTPIEFGQIRSIEKVVLIGEEQIHQESDFLPESLKTSKKVGGRASSKSSKNKKKRQVAFRFPESQEPSSSSSQSSSSTTQKASSFERNDPKEKEEASLSLVESHQTKADWKYSLGIQENTIRLLYAIHVNRWFNSPLKTLESDEYRNQSVGSKAWALFVHTFPRYIDQFVGTQFSHKGEYDNPRTTQKDTVYSIPVEVRLEDNTVVRGLCQYAIDSRTNICYHRCIRKEHPDQFVQMFLNRKVWSQIDASELKVSDKAEKSKDKEQEYEVTYDSLLGLVSFVADNNIWKIFRVET</sequence>
<dbReference type="AlphaFoldDB" id="F8L4H3"/>
<feature type="compositionally biased region" description="Basic and acidic residues" evidence="1">
    <location>
        <begin position="443"/>
        <end position="455"/>
    </location>
</feature>
<dbReference type="Proteomes" id="UP000000496">
    <property type="component" value="Chromosome gsn.131"/>
</dbReference>
<proteinExistence type="predicted"/>
<reference evidence="2 3" key="2">
    <citation type="journal article" date="2011" name="Mol. Biol. Evol.">
        <title>Unity in variety--the pan-genome of the Chlamydiae.</title>
        <authorList>
            <person name="Collingro A."/>
            <person name="Tischler P."/>
            <person name="Weinmaier T."/>
            <person name="Penz T."/>
            <person name="Heinz E."/>
            <person name="Brunham R.C."/>
            <person name="Read T.D."/>
            <person name="Bavoil P.M."/>
            <person name="Sachse K."/>
            <person name="Kahane S."/>
            <person name="Friedman M.G."/>
            <person name="Rattei T."/>
            <person name="Myers G.S."/>
            <person name="Horn M."/>
        </authorList>
    </citation>
    <scope>NUCLEOTIDE SEQUENCE [LARGE SCALE GENOMIC DNA]</scope>
    <source>
        <strain evidence="3">ATCC VR-1471 / Z</strain>
    </source>
</reference>
<evidence type="ECO:0000256" key="1">
    <source>
        <dbReference type="SAM" id="MobiDB-lite"/>
    </source>
</evidence>
<accession>F8L4H3</accession>
<dbReference type="KEGG" id="sng:SNE_A23470"/>
<evidence type="ECO:0000313" key="3">
    <source>
        <dbReference type="Proteomes" id="UP000000496"/>
    </source>
</evidence>
<dbReference type="STRING" id="331113.SNE_A23470"/>
<feature type="compositionally biased region" description="Low complexity" evidence="1">
    <location>
        <begin position="421"/>
        <end position="436"/>
    </location>
</feature>
<evidence type="ECO:0000313" key="2">
    <source>
        <dbReference type="EMBL" id="CCB90224.1"/>
    </source>
</evidence>